<proteinExistence type="predicted"/>
<evidence type="ECO:0000313" key="1">
    <source>
        <dbReference type="EMBL" id="VDP82234.1"/>
    </source>
</evidence>
<organism evidence="1 2">
    <name type="scientific">Schistosoma mattheei</name>
    <dbReference type="NCBI Taxonomy" id="31246"/>
    <lineage>
        <taxon>Eukaryota</taxon>
        <taxon>Metazoa</taxon>
        <taxon>Spiralia</taxon>
        <taxon>Lophotrochozoa</taxon>
        <taxon>Platyhelminthes</taxon>
        <taxon>Trematoda</taxon>
        <taxon>Digenea</taxon>
        <taxon>Strigeidida</taxon>
        <taxon>Schistosomatoidea</taxon>
        <taxon>Schistosomatidae</taxon>
        <taxon>Schistosoma</taxon>
    </lineage>
</organism>
<evidence type="ECO:0000313" key="2">
    <source>
        <dbReference type="Proteomes" id="UP000269396"/>
    </source>
</evidence>
<accession>A0A3P8HIA1</accession>
<reference evidence="1 2" key="1">
    <citation type="submission" date="2018-11" db="EMBL/GenBank/DDBJ databases">
        <authorList>
            <consortium name="Pathogen Informatics"/>
        </authorList>
    </citation>
    <scope>NUCLEOTIDE SEQUENCE [LARGE SCALE GENOMIC DNA]</scope>
    <source>
        <strain>Denwood</strain>
        <strain evidence="2">Zambia</strain>
    </source>
</reference>
<protein>
    <submittedName>
        <fullName evidence="1">Uncharacterized protein</fullName>
    </submittedName>
</protein>
<dbReference type="EMBL" id="UZAL01044225">
    <property type="protein sequence ID" value="VDP82234.1"/>
    <property type="molecule type" value="Genomic_DNA"/>
</dbReference>
<name>A0A3P8HIA1_9TREM</name>
<dbReference type="AlphaFoldDB" id="A0A3P8HIA1"/>
<dbReference type="Proteomes" id="UP000269396">
    <property type="component" value="Unassembled WGS sequence"/>
</dbReference>
<sequence length="70" mass="8385">MVGKKTCPNVCESSYHCSRNLPSESPDVLQMRDPWTHEKGDWYQVLTYEGRDYYRQMSYETKHRNVLQVL</sequence>
<keyword evidence="2" id="KW-1185">Reference proteome</keyword>
<gene>
    <name evidence="1" type="ORF">SMTD_LOCUS20357</name>
</gene>